<dbReference type="RefSeq" id="WP_146779769.1">
    <property type="nucleotide sequence ID" value="NZ_CP042434.1"/>
</dbReference>
<dbReference type="OrthoDB" id="649666at2"/>
<protein>
    <submittedName>
        <fullName evidence="3">FecR family protein</fullName>
    </submittedName>
</protein>
<dbReference type="EMBL" id="CP042434">
    <property type="protein sequence ID" value="QEC70506.1"/>
    <property type="molecule type" value="Genomic_DNA"/>
</dbReference>
<dbReference type="Gene3D" id="3.55.50.30">
    <property type="match status" value="1"/>
</dbReference>
<dbReference type="GO" id="GO:0016989">
    <property type="term" value="F:sigma factor antagonist activity"/>
    <property type="evidence" value="ECO:0007669"/>
    <property type="project" value="TreeGrafter"/>
</dbReference>
<keyword evidence="4" id="KW-1185">Reference proteome</keyword>
<dbReference type="PANTHER" id="PTHR30273:SF2">
    <property type="entry name" value="PROTEIN FECR"/>
    <property type="match status" value="1"/>
</dbReference>
<organism evidence="3 4">
    <name type="scientific">Arachidicoccus ginsenosidivorans</name>
    <dbReference type="NCBI Taxonomy" id="496057"/>
    <lineage>
        <taxon>Bacteria</taxon>
        <taxon>Pseudomonadati</taxon>
        <taxon>Bacteroidota</taxon>
        <taxon>Chitinophagia</taxon>
        <taxon>Chitinophagales</taxon>
        <taxon>Chitinophagaceae</taxon>
        <taxon>Arachidicoccus</taxon>
    </lineage>
</organism>
<gene>
    <name evidence="3" type="ORF">FSB73_01075</name>
</gene>
<dbReference type="InterPro" id="IPR012373">
    <property type="entry name" value="Ferrdict_sens_TM"/>
</dbReference>
<evidence type="ECO:0000259" key="2">
    <source>
        <dbReference type="Pfam" id="PF16344"/>
    </source>
</evidence>
<feature type="domain" description="Protein FecR C-terminal" evidence="2">
    <location>
        <begin position="211"/>
        <end position="285"/>
    </location>
</feature>
<reference evidence="3 4" key="1">
    <citation type="journal article" date="2017" name="Int. J. Syst. Evol. Microbiol.">
        <title>Arachidicoccus ginsenosidivorans sp. nov., with ginsenoside-converting activity isolated from ginseng cultivating soil.</title>
        <authorList>
            <person name="Siddiqi M.Z."/>
            <person name="Aslam Z."/>
            <person name="Im W.T."/>
        </authorList>
    </citation>
    <scope>NUCLEOTIDE SEQUENCE [LARGE SCALE GENOMIC DNA]</scope>
    <source>
        <strain evidence="3 4">Gsoil 809</strain>
    </source>
</reference>
<evidence type="ECO:0000259" key="1">
    <source>
        <dbReference type="Pfam" id="PF04773"/>
    </source>
</evidence>
<dbReference type="KEGG" id="agi:FSB73_01075"/>
<dbReference type="InterPro" id="IPR006860">
    <property type="entry name" value="FecR"/>
</dbReference>
<dbReference type="Pfam" id="PF04773">
    <property type="entry name" value="FecR"/>
    <property type="match status" value="1"/>
</dbReference>
<dbReference type="FunFam" id="2.60.120.1440:FF:000001">
    <property type="entry name" value="Putative anti-sigma factor"/>
    <property type="match status" value="1"/>
</dbReference>
<dbReference type="InterPro" id="IPR032508">
    <property type="entry name" value="FecR_C"/>
</dbReference>
<name>A0A5B8VIU7_9BACT</name>
<proteinExistence type="predicted"/>
<dbReference type="Proteomes" id="UP000321291">
    <property type="component" value="Chromosome"/>
</dbReference>
<dbReference type="AlphaFoldDB" id="A0A5B8VIU7"/>
<feature type="domain" description="FecR protein" evidence="1">
    <location>
        <begin position="75"/>
        <end position="170"/>
    </location>
</feature>
<evidence type="ECO:0000313" key="3">
    <source>
        <dbReference type="EMBL" id="QEC70506.1"/>
    </source>
</evidence>
<dbReference type="PANTHER" id="PTHR30273">
    <property type="entry name" value="PERIPLASMIC SIGNAL SENSOR AND SIGMA FACTOR ACTIVATOR FECR-RELATED"/>
    <property type="match status" value="1"/>
</dbReference>
<sequence length="288" mass="32081">MPSNTADTLPTYHRITPIVPGSSGAILTLSSGAKVALGNGHKNHLHIGGLSILQNKDAAKFTNVSTAGAQVLYNTLNTPRGRQFQIELPDGTKVWLNASSSLRFPTVFDKDNRTVELSGEAYFEVKHNEQHPFQVKVKDQLIEDIGTKFNVKAYSDESVTKTALVEGSVNISSGIKMIKLVPGQLAKTSHGEMSVYKADLNQILAWKSGFFAFHNANVKEIMRQLSRWYDVDIAFSGSFLNKQGETDLERFTGRIDRNLDLQELLDGLQFTKMHFKIDKNKRTIIIEN</sequence>
<accession>A0A5B8VIU7</accession>
<dbReference type="Gene3D" id="2.60.120.1440">
    <property type="match status" value="1"/>
</dbReference>
<dbReference type="Pfam" id="PF16344">
    <property type="entry name" value="FecR_C"/>
    <property type="match status" value="1"/>
</dbReference>
<evidence type="ECO:0000313" key="4">
    <source>
        <dbReference type="Proteomes" id="UP000321291"/>
    </source>
</evidence>